<proteinExistence type="predicted"/>
<dbReference type="InterPro" id="IPR007044">
    <property type="entry name" value="Cyclodeamin/CycHdrlase"/>
</dbReference>
<organism evidence="2 3">
    <name type="scientific">Paeniglutamicibacter antarcticus</name>
    <dbReference type="NCBI Taxonomy" id="494023"/>
    <lineage>
        <taxon>Bacteria</taxon>
        <taxon>Bacillati</taxon>
        <taxon>Actinomycetota</taxon>
        <taxon>Actinomycetes</taxon>
        <taxon>Micrococcales</taxon>
        <taxon>Micrococcaceae</taxon>
        <taxon>Paeniglutamicibacter</taxon>
    </lineage>
</organism>
<accession>A0ABP9TUD8</accession>
<keyword evidence="3" id="KW-1185">Reference proteome</keyword>
<dbReference type="EMBL" id="BAABLK010000092">
    <property type="protein sequence ID" value="GAA5228995.1"/>
    <property type="molecule type" value="Genomic_DNA"/>
</dbReference>
<evidence type="ECO:0000259" key="1">
    <source>
        <dbReference type="Pfam" id="PF04961"/>
    </source>
</evidence>
<comment type="caution">
    <text evidence="2">The sequence shown here is derived from an EMBL/GenBank/DDBJ whole genome shotgun (WGS) entry which is preliminary data.</text>
</comment>
<gene>
    <name evidence="2" type="ORF">GCM10025778_35340</name>
</gene>
<evidence type="ECO:0000313" key="3">
    <source>
        <dbReference type="Proteomes" id="UP001501257"/>
    </source>
</evidence>
<dbReference type="Pfam" id="PF04961">
    <property type="entry name" value="FTCD_C"/>
    <property type="match status" value="1"/>
</dbReference>
<reference evidence="3" key="1">
    <citation type="journal article" date="2019" name="Int. J. Syst. Evol. Microbiol.">
        <title>The Global Catalogue of Microorganisms (GCM) 10K type strain sequencing project: providing services to taxonomists for standard genome sequencing and annotation.</title>
        <authorList>
            <consortium name="The Broad Institute Genomics Platform"/>
            <consortium name="The Broad Institute Genome Sequencing Center for Infectious Disease"/>
            <person name="Wu L."/>
            <person name="Ma J."/>
        </authorList>
    </citation>
    <scope>NUCLEOTIDE SEQUENCE [LARGE SCALE GENOMIC DNA]</scope>
    <source>
        <strain evidence="3">JCM 18952</strain>
    </source>
</reference>
<dbReference type="RefSeq" id="WP_210101426.1">
    <property type="nucleotide sequence ID" value="NZ_BAABLK010000092.1"/>
</dbReference>
<dbReference type="Proteomes" id="UP001501257">
    <property type="component" value="Unassembled WGS sequence"/>
</dbReference>
<dbReference type="Gene3D" id="1.20.120.680">
    <property type="entry name" value="Formiminotetrahydrofolate cyclodeaminase monomer, up-and-down helical bundle"/>
    <property type="match status" value="1"/>
</dbReference>
<sequence>MSDPVEITTQNTTVEEWTWALAQSTGSPGGGAGAGLMLAVAASLTSMVAGYSQASEESGLEVSSILPRARALRHEALRLADEDSAASKAFGAAFRMNPGSARDSAISEASVEAAKASAVLGQRALEAIEDLAWLSTHGNRALIADVVVGFGALRSTLAGARTNVSFDLSTLTAAGKSMEEIHKQHPVLWSMVGKLHAGIERIDGLVAGLDPKAAPTDDRS</sequence>
<evidence type="ECO:0000313" key="2">
    <source>
        <dbReference type="EMBL" id="GAA5228995.1"/>
    </source>
</evidence>
<dbReference type="SUPFAM" id="SSF101262">
    <property type="entry name" value="Methenyltetrahydrofolate cyclohydrolase-like"/>
    <property type="match status" value="1"/>
</dbReference>
<name>A0ABP9TUD8_9MICC</name>
<feature type="domain" description="Cyclodeaminase/cyclohydrolase" evidence="1">
    <location>
        <begin position="13"/>
        <end position="172"/>
    </location>
</feature>
<protein>
    <recommendedName>
        <fullName evidence="1">Cyclodeaminase/cyclohydrolase domain-containing protein</fullName>
    </recommendedName>
</protein>
<dbReference type="InterPro" id="IPR036178">
    <property type="entry name" value="Formintransfe-cycloase-like_sf"/>
</dbReference>